<evidence type="ECO:0000313" key="6">
    <source>
        <dbReference type="EMBL" id="CAD8341049.1"/>
    </source>
</evidence>
<keyword evidence="2" id="KW-0223">Dioxygenase</keyword>
<reference evidence="6" key="1">
    <citation type="submission" date="2021-01" db="EMBL/GenBank/DDBJ databases">
        <authorList>
            <person name="Corre E."/>
            <person name="Pelletier E."/>
            <person name="Niang G."/>
            <person name="Scheremetjew M."/>
            <person name="Finn R."/>
            <person name="Kale V."/>
            <person name="Holt S."/>
            <person name="Cochrane G."/>
            <person name="Meng A."/>
            <person name="Brown T."/>
            <person name="Cohen L."/>
        </authorList>
    </citation>
    <scope>NUCLEOTIDE SEQUENCE</scope>
    <source>
        <strain evidence="6">CCMP3328</strain>
    </source>
</reference>
<dbReference type="PANTHER" id="PTHR46332:SF5">
    <property type="entry name" value="ASPARTATE BETA-HYDROXYLASE DOMAIN CONTAINING 2"/>
    <property type="match status" value="1"/>
</dbReference>
<evidence type="ECO:0000259" key="5">
    <source>
        <dbReference type="Pfam" id="PF05118"/>
    </source>
</evidence>
<keyword evidence="3" id="KW-0560">Oxidoreductase</keyword>
<organism evidence="6">
    <name type="scientific">Craspedostauros australis</name>
    <dbReference type="NCBI Taxonomy" id="1486917"/>
    <lineage>
        <taxon>Eukaryota</taxon>
        <taxon>Sar</taxon>
        <taxon>Stramenopiles</taxon>
        <taxon>Ochrophyta</taxon>
        <taxon>Bacillariophyta</taxon>
        <taxon>Bacillariophyceae</taxon>
        <taxon>Bacillariophycidae</taxon>
        <taxon>Naviculales</taxon>
        <taxon>Naviculaceae</taxon>
        <taxon>Craspedostauros</taxon>
    </lineage>
</organism>
<feature type="compositionally biased region" description="Basic residues" evidence="4">
    <location>
        <begin position="257"/>
        <end position="269"/>
    </location>
</feature>
<dbReference type="GO" id="GO:0051213">
    <property type="term" value="F:dioxygenase activity"/>
    <property type="evidence" value="ECO:0007669"/>
    <property type="project" value="UniProtKB-KW"/>
</dbReference>
<evidence type="ECO:0000256" key="3">
    <source>
        <dbReference type="ARBA" id="ARBA00023002"/>
    </source>
</evidence>
<dbReference type="PANTHER" id="PTHR46332">
    <property type="entry name" value="ASPARTATE BETA-HYDROXYLASE DOMAIN-CONTAINING PROTEIN 2"/>
    <property type="match status" value="1"/>
</dbReference>
<dbReference type="InterPro" id="IPR051821">
    <property type="entry name" value="Asp/Asn_beta-hydroxylase"/>
</dbReference>
<accession>A0A7R9ZR46</accession>
<evidence type="ECO:0000256" key="2">
    <source>
        <dbReference type="ARBA" id="ARBA00022964"/>
    </source>
</evidence>
<dbReference type="InterPro" id="IPR027443">
    <property type="entry name" value="IPNS-like_sf"/>
</dbReference>
<protein>
    <recommendedName>
        <fullName evidence="5">Aspartyl/asparaginy/proline hydroxylase domain-containing protein</fullName>
    </recommendedName>
</protein>
<dbReference type="SUPFAM" id="SSF51197">
    <property type="entry name" value="Clavaminate synthase-like"/>
    <property type="match status" value="1"/>
</dbReference>
<gene>
    <name evidence="6" type="ORF">CAUS1442_LOCUS13184</name>
</gene>
<dbReference type="Pfam" id="PF05118">
    <property type="entry name" value="Asp_Arg_Hydrox"/>
    <property type="match status" value="1"/>
</dbReference>
<dbReference type="EMBL" id="HBEF01021314">
    <property type="protein sequence ID" value="CAD8341049.1"/>
    <property type="molecule type" value="Transcribed_RNA"/>
</dbReference>
<dbReference type="Gene3D" id="2.60.120.330">
    <property type="entry name" value="B-lactam Antibiotic, Isopenicillin N Synthase, Chain"/>
    <property type="match status" value="1"/>
</dbReference>
<dbReference type="InterPro" id="IPR007803">
    <property type="entry name" value="Asp/Arg/Pro-Hydrxlase"/>
</dbReference>
<proteinExistence type="inferred from homology"/>
<name>A0A7R9ZR46_9STRA</name>
<sequence>MVQECHSYVPGLSITPFWNPEDFEWAKYLESHYATMYKEFKDVTRDMQKLQKQGNNIWAGALTEDASAYGLGWKTLVLMDRGRWDPDNVNLFPTISQTVRDSGVPATEVFFASMDGPSAIKQHTDFTNFVLTSHLPLEVPCNGDNKCRLSVGDETNQWLNGNVMIFDTSLLHDAINESDETRYILMMRLWHPDLTSAEREALQFTYDCLELPGLVSDDASEKFMAENMASTIKAFPEIKSKTPAASEGFGSGSSNGGKKKNKKSKKGGKSKGFGS</sequence>
<feature type="region of interest" description="Disordered" evidence="4">
    <location>
        <begin position="243"/>
        <end position="275"/>
    </location>
</feature>
<dbReference type="AlphaFoldDB" id="A0A7R9ZR46"/>
<feature type="domain" description="Aspartyl/asparaginy/proline hydroxylase" evidence="5">
    <location>
        <begin position="39"/>
        <end position="192"/>
    </location>
</feature>
<evidence type="ECO:0000256" key="1">
    <source>
        <dbReference type="ARBA" id="ARBA00007730"/>
    </source>
</evidence>
<dbReference type="GO" id="GO:0016020">
    <property type="term" value="C:membrane"/>
    <property type="evidence" value="ECO:0007669"/>
    <property type="project" value="TreeGrafter"/>
</dbReference>
<comment type="similarity">
    <text evidence="1">Belongs to the aspartyl/asparaginyl beta-hydroxylase family.</text>
</comment>
<evidence type="ECO:0000256" key="4">
    <source>
        <dbReference type="SAM" id="MobiDB-lite"/>
    </source>
</evidence>